<comment type="caution">
    <text evidence="2">The sequence shown here is derived from an EMBL/GenBank/DDBJ whole genome shotgun (WGS) entry which is preliminary data.</text>
</comment>
<sequence length="165" mass="19208">MMIGKPSTSTRDENIISNRNMKVLPADIKPFPRVKTTKEKDNKKSQRKKKKSEILKNTPVLANLEEEEKLKEPRKSSLNRNSSVKRQLDDSLKPFQIFKRRRRSFRQADDHFKQLTDSDDINLFPDSQDQNDFLMNDLSTITTGSFVVVKFPTKKKKQLNTILVA</sequence>
<dbReference type="EMBL" id="JABFTP020000001">
    <property type="protein sequence ID" value="KAL3265524.1"/>
    <property type="molecule type" value="Genomic_DNA"/>
</dbReference>
<dbReference type="Proteomes" id="UP001516400">
    <property type="component" value="Unassembled WGS sequence"/>
</dbReference>
<evidence type="ECO:0000313" key="3">
    <source>
        <dbReference type="Proteomes" id="UP001516400"/>
    </source>
</evidence>
<organism evidence="2 3">
    <name type="scientific">Cryptolaemus montrouzieri</name>
    <dbReference type="NCBI Taxonomy" id="559131"/>
    <lineage>
        <taxon>Eukaryota</taxon>
        <taxon>Metazoa</taxon>
        <taxon>Ecdysozoa</taxon>
        <taxon>Arthropoda</taxon>
        <taxon>Hexapoda</taxon>
        <taxon>Insecta</taxon>
        <taxon>Pterygota</taxon>
        <taxon>Neoptera</taxon>
        <taxon>Endopterygota</taxon>
        <taxon>Coleoptera</taxon>
        <taxon>Polyphaga</taxon>
        <taxon>Cucujiformia</taxon>
        <taxon>Coccinelloidea</taxon>
        <taxon>Coccinellidae</taxon>
        <taxon>Scymninae</taxon>
        <taxon>Scymnini</taxon>
        <taxon>Cryptolaemus</taxon>
    </lineage>
</organism>
<dbReference type="AlphaFoldDB" id="A0ABD2MGL8"/>
<name>A0ABD2MGL8_9CUCU</name>
<evidence type="ECO:0000313" key="2">
    <source>
        <dbReference type="EMBL" id="KAL3265524.1"/>
    </source>
</evidence>
<evidence type="ECO:0000256" key="1">
    <source>
        <dbReference type="SAM" id="MobiDB-lite"/>
    </source>
</evidence>
<keyword evidence="3" id="KW-1185">Reference proteome</keyword>
<proteinExistence type="predicted"/>
<reference evidence="2 3" key="1">
    <citation type="journal article" date="2021" name="BMC Biol.">
        <title>Horizontally acquired antibacterial genes associated with adaptive radiation of ladybird beetles.</title>
        <authorList>
            <person name="Li H.S."/>
            <person name="Tang X.F."/>
            <person name="Huang Y.H."/>
            <person name="Xu Z.Y."/>
            <person name="Chen M.L."/>
            <person name="Du X.Y."/>
            <person name="Qiu B.Y."/>
            <person name="Chen P.T."/>
            <person name="Zhang W."/>
            <person name="Slipinski A."/>
            <person name="Escalona H.E."/>
            <person name="Waterhouse R.M."/>
            <person name="Zwick A."/>
            <person name="Pang H."/>
        </authorList>
    </citation>
    <scope>NUCLEOTIDE SEQUENCE [LARGE SCALE GENOMIC DNA]</scope>
    <source>
        <strain evidence="2">SYSU2018</strain>
    </source>
</reference>
<feature type="region of interest" description="Disordered" evidence="1">
    <location>
        <begin position="1"/>
        <end position="87"/>
    </location>
</feature>
<accession>A0ABD2MGL8</accession>
<feature type="compositionally biased region" description="Polar residues" evidence="1">
    <location>
        <begin position="76"/>
        <end position="85"/>
    </location>
</feature>
<gene>
    <name evidence="2" type="ORF">HHI36_009728</name>
</gene>
<protein>
    <submittedName>
        <fullName evidence="2">Uncharacterized protein</fullName>
    </submittedName>
</protein>